<dbReference type="EMBL" id="RIAR02000001">
    <property type="protein sequence ID" value="NSL85796.1"/>
    <property type="molecule type" value="Genomic_DNA"/>
</dbReference>
<protein>
    <submittedName>
        <fullName evidence="1">Glycine zipper family protein</fullName>
    </submittedName>
</protein>
<comment type="caution">
    <text evidence="1">The sequence shown here is derived from an EMBL/GenBank/DDBJ whole genome shotgun (WGS) entry which is preliminary data.</text>
</comment>
<dbReference type="Proteomes" id="UP000281028">
    <property type="component" value="Unassembled WGS sequence"/>
</dbReference>
<sequence length="155" mass="15496">MKQILVAFAAAVMILTSCQSNNSAAIESAKKATIDSMNAINAVKQQVIDSMNAIKKPAHRHNTGTAASGFKDASYVAGDAPATAAPAPAPVAKKKKGWSHTAKGAVVGAGAGAITGAIINKDRVKGAAIGTLIGAGIGAGTGAIVDHQKKKRAQQ</sequence>
<evidence type="ECO:0000313" key="2">
    <source>
        <dbReference type="Proteomes" id="UP000281028"/>
    </source>
</evidence>
<evidence type="ECO:0000313" key="1">
    <source>
        <dbReference type="EMBL" id="NSL85796.1"/>
    </source>
</evidence>
<organism evidence="1 2">
    <name type="scientific">Chitinophaga solisilvae</name>
    <dbReference type="NCBI Taxonomy" id="1233460"/>
    <lineage>
        <taxon>Bacteria</taxon>
        <taxon>Pseudomonadati</taxon>
        <taxon>Bacteroidota</taxon>
        <taxon>Chitinophagia</taxon>
        <taxon>Chitinophagales</taxon>
        <taxon>Chitinophagaceae</taxon>
        <taxon>Chitinophaga</taxon>
    </lineage>
</organism>
<proteinExistence type="predicted"/>
<reference evidence="1" key="1">
    <citation type="submission" date="2020-05" db="EMBL/GenBank/DDBJ databases">
        <title>Chitinophaga laudate sp. nov., isolated from a tropical peat swamp.</title>
        <authorList>
            <person name="Goh C.B.S."/>
            <person name="Lee M.S."/>
            <person name="Parimannan S."/>
            <person name="Pasbakhsh P."/>
            <person name="Yule C.M."/>
            <person name="Rajandas H."/>
            <person name="Loke S."/>
            <person name="Croft L."/>
            <person name="Tan J.B.L."/>
        </authorList>
    </citation>
    <scope>NUCLEOTIDE SEQUENCE</scope>
    <source>
        <strain evidence="1">Mgbs1</strain>
    </source>
</reference>
<accession>A0A3S1DN43</accession>
<dbReference type="OrthoDB" id="675631at2"/>
<dbReference type="PROSITE" id="PS51257">
    <property type="entry name" value="PROKAR_LIPOPROTEIN"/>
    <property type="match status" value="1"/>
</dbReference>
<dbReference type="RefSeq" id="WP_127040223.1">
    <property type="nucleotide sequence ID" value="NZ_JAABOK010000008.1"/>
</dbReference>
<dbReference type="AlphaFoldDB" id="A0A3S1DN43"/>
<gene>
    <name evidence="1" type="ORF">ECE50_003065</name>
</gene>
<name>A0A3S1DN43_9BACT</name>
<keyword evidence="2" id="KW-1185">Reference proteome</keyword>